<feature type="region of interest" description="Disordered" evidence="1">
    <location>
        <begin position="1"/>
        <end position="25"/>
    </location>
</feature>
<dbReference type="AlphaFoldDB" id="F8NQ03"/>
<feature type="compositionally biased region" description="Basic residues" evidence="1">
    <location>
        <begin position="94"/>
        <end position="107"/>
    </location>
</feature>
<feature type="compositionally biased region" description="Polar residues" evidence="1">
    <location>
        <begin position="144"/>
        <end position="157"/>
    </location>
</feature>
<feature type="compositionally biased region" description="Basic residues" evidence="1">
    <location>
        <begin position="61"/>
        <end position="74"/>
    </location>
</feature>
<name>F8NQ03_SERL9</name>
<dbReference type="GeneID" id="18818284"/>
<proteinExistence type="predicted"/>
<protein>
    <submittedName>
        <fullName evidence="2">Uncharacterized protein</fullName>
    </submittedName>
</protein>
<dbReference type="KEGG" id="sla:SERLADRAFT_461844"/>
<dbReference type="HOGENOM" id="CLU_135161_0_0_1"/>
<evidence type="ECO:0000256" key="1">
    <source>
        <dbReference type="SAM" id="MobiDB-lite"/>
    </source>
</evidence>
<dbReference type="Proteomes" id="UP000008064">
    <property type="component" value="Unassembled WGS sequence"/>
</dbReference>
<feature type="compositionally biased region" description="Basic and acidic residues" evidence="1">
    <location>
        <begin position="158"/>
        <end position="168"/>
    </location>
</feature>
<sequence>MLEIEWKSSQYHSDGRKRSRPKASTVHGWIVKWRATFSGNERLRREGIREMREAQMVRDWKRQRRAARKASKGHRSIDKGSSNLGIFSLFSRSEKKRPRRPAAHPRGSHQSSMKTGSARRVATVTKMPVATRRESEKRPATGSRRPSVQSSRKPSYNSRRDAVRKPKK</sequence>
<dbReference type="EMBL" id="GL945431">
    <property type="protein sequence ID" value="EGO27791.1"/>
    <property type="molecule type" value="Genomic_DNA"/>
</dbReference>
<reference evidence="2" key="1">
    <citation type="submission" date="2011-04" db="EMBL/GenBank/DDBJ databases">
        <title>Evolution of plant cell wall degrading machinery underlies the functional diversity of forest fungi.</title>
        <authorList>
            <consortium name="US DOE Joint Genome Institute (JGI-PGF)"/>
            <person name="Eastwood D.C."/>
            <person name="Floudas D."/>
            <person name="Binder M."/>
            <person name="Majcherczyk A."/>
            <person name="Schneider P."/>
            <person name="Aerts A."/>
            <person name="Asiegbu F.O."/>
            <person name="Baker S.E."/>
            <person name="Barry K."/>
            <person name="Bendiksby M."/>
            <person name="Blumentritt M."/>
            <person name="Coutinho P.M."/>
            <person name="Cullen D."/>
            <person name="Cullen D."/>
            <person name="Gathman A."/>
            <person name="Goodell B."/>
            <person name="Henrissat B."/>
            <person name="Ihrmark K."/>
            <person name="Kauserud H."/>
            <person name="Kohler A."/>
            <person name="LaButti K."/>
            <person name="Lapidus A."/>
            <person name="Lavin J.L."/>
            <person name="Lee Y.-H."/>
            <person name="Lindquist E."/>
            <person name="Lilly W."/>
            <person name="Lucas S."/>
            <person name="Morin E."/>
            <person name="Murat C."/>
            <person name="Oguiza J.A."/>
            <person name="Park J."/>
            <person name="Pisabarro A.G."/>
            <person name="Riley R."/>
            <person name="Rosling A."/>
            <person name="Salamov A."/>
            <person name="Schmidt O."/>
            <person name="Schmutz J."/>
            <person name="Skrede I."/>
            <person name="Stenlid J."/>
            <person name="Wiebenga A."/>
            <person name="Xie X."/>
            <person name="Kues U."/>
            <person name="Hibbett D.S."/>
            <person name="Hoffmeister D."/>
            <person name="Hogberg N."/>
            <person name="Martin F."/>
            <person name="Grigoriev I.V."/>
            <person name="Watkinson S.C."/>
        </authorList>
    </citation>
    <scope>NUCLEOTIDE SEQUENCE</scope>
    <source>
        <strain evidence="2">S7.9</strain>
    </source>
</reference>
<gene>
    <name evidence="2" type="ORF">SERLADRAFT_461844</name>
</gene>
<dbReference type="OrthoDB" id="3256715at2759"/>
<accession>F8NQ03</accession>
<evidence type="ECO:0000313" key="2">
    <source>
        <dbReference type="EMBL" id="EGO27791.1"/>
    </source>
</evidence>
<dbReference type="RefSeq" id="XP_007315882.1">
    <property type="nucleotide sequence ID" value="XM_007315820.1"/>
</dbReference>
<feature type="region of interest" description="Disordered" evidence="1">
    <location>
        <begin position="57"/>
        <end position="168"/>
    </location>
</feature>
<organism>
    <name type="scientific">Serpula lacrymans var. lacrymans (strain S7.9)</name>
    <name type="common">Dry rot fungus</name>
    <dbReference type="NCBI Taxonomy" id="578457"/>
    <lineage>
        <taxon>Eukaryota</taxon>
        <taxon>Fungi</taxon>
        <taxon>Dikarya</taxon>
        <taxon>Basidiomycota</taxon>
        <taxon>Agaricomycotina</taxon>
        <taxon>Agaricomycetes</taxon>
        <taxon>Agaricomycetidae</taxon>
        <taxon>Boletales</taxon>
        <taxon>Coniophorineae</taxon>
        <taxon>Serpulaceae</taxon>
        <taxon>Serpula</taxon>
    </lineage>
</organism>